<comment type="caution">
    <text evidence="6">The sequence shown here is derived from an EMBL/GenBank/DDBJ whole genome shotgun (WGS) entry which is preliminary data.</text>
</comment>
<feature type="domain" description="Outer membrane protein beta-barrel" evidence="5">
    <location>
        <begin position="398"/>
        <end position="810"/>
    </location>
</feature>
<dbReference type="GO" id="GO:0009279">
    <property type="term" value="C:cell outer membrane"/>
    <property type="evidence" value="ECO:0007669"/>
    <property type="project" value="UniProtKB-SubCell"/>
</dbReference>
<dbReference type="Pfam" id="PF13620">
    <property type="entry name" value="CarboxypepD_reg"/>
    <property type="match status" value="1"/>
</dbReference>
<dbReference type="PANTHER" id="PTHR40980:SF4">
    <property type="entry name" value="TONB-DEPENDENT RECEPTOR-LIKE BETA-BARREL DOMAIN-CONTAINING PROTEIN"/>
    <property type="match status" value="1"/>
</dbReference>
<evidence type="ECO:0000259" key="5">
    <source>
        <dbReference type="Pfam" id="PF14905"/>
    </source>
</evidence>
<keyword evidence="3" id="KW-0998">Cell outer membrane</keyword>
<evidence type="ECO:0000256" key="2">
    <source>
        <dbReference type="ARBA" id="ARBA00023136"/>
    </source>
</evidence>
<dbReference type="SUPFAM" id="SSF49452">
    <property type="entry name" value="Starch-binding domain-like"/>
    <property type="match status" value="1"/>
</dbReference>
<dbReference type="Gene3D" id="2.60.40.1120">
    <property type="entry name" value="Carboxypeptidase-like, regulatory domain"/>
    <property type="match status" value="1"/>
</dbReference>
<dbReference type="PANTHER" id="PTHR40980">
    <property type="entry name" value="PLUG DOMAIN-CONTAINING PROTEIN"/>
    <property type="match status" value="1"/>
</dbReference>
<evidence type="ECO:0000256" key="1">
    <source>
        <dbReference type="ARBA" id="ARBA00004442"/>
    </source>
</evidence>
<keyword evidence="6" id="KW-0675">Receptor</keyword>
<reference evidence="6 7" key="1">
    <citation type="submission" date="2018-04" db="EMBL/GenBank/DDBJ databases">
        <title>Chitinophaga fuyangensis sp. nov., isolated from soil in a chemical factory.</title>
        <authorList>
            <person name="Chen K."/>
        </authorList>
    </citation>
    <scope>NUCLEOTIDE SEQUENCE [LARGE SCALE GENOMIC DNA]</scope>
    <source>
        <strain evidence="6 7">LY-1</strain>
    </source>
</reference>
<dbReference type="GO" id="GO:0030246">
    <property type="term" value="F:carbohydrate binding"/>
    <property type="evidence" value="ECO:0007669"/>
    <property type="project" value="InterPro"/>
</dbReference>
<comment type="subcellular location">
    <subcellularLocation>
        <location evidence="1">Cell outer membrane</location>
    </subcellularLocation>
</comment>
<keyword evidence="7" id="KW-1185">Reference proteome</keyword>
<dbReference type="InterPro" id="IPR013784">
    <property type="entry name" value="Carb-bd-like_fold"/>
</dbReference>
<dbReference type="EMBL" id="QCYK01000001">
    <property type="protein sequence ID" value="PUZ29706.1"/>
    <property type="molecule type" value="Genomic_DNA"/>
</dbReference>
<dbReference type="Pfam" id="PF14905">
    <property type="entry name" value="OMP_b-brl_3"/>
    <property type="match status" value="1"/>
</dbReference>
<dbReference type="InterPro" id="IPR037066">
    <property type="entry name" value="Plug_dom_sf"/>
</dbReference>
<dbReference type="SUPFAM" id="SSF56935">
    <property type="entry name" value="Porins"/>
    <property type="match status" value="1"/>
</dbReference>
<accession>A0A2T7BPV7</accession>
<evidence type="ECO:0000256" key="3">
    <source>
        <dbReference type="ARBA" id="ARBA00023237"/>
    </source>
</evidence>
<evidence type="ECO:0000313" key="7">
    <source>
        <dbReference type="Proteomes" id="UP000244450"/>
    </source>
</evidence>
<protein>
    <submittedName>
        <fullName evidence="6">TonB-dependent receptor</fullName>
    </submittedName>
</protein>
<dbReference type="OrthoDB" id="905812at2"/>
<evidence type="ECO:0000313" key="6">
    <source>
        <dbReference type="EMBL" id="PUZ29706.1"/>
    </source>
</evidence>
<dbReference type="Gene3D" id="2.40.170.20">
    <property type="entry name" value="TonB-dependent receptor, beta-barrel domain"/>
    <property type="match status" value="1"/>
</dbReference>
<proteinExistence type="predicted"/>
<sequence>MKNSFRYSICAFLIPIMKCIIPILLLLGVALQTGAQGLVAGKVVDAGNAAAVQYATVTITDKINNKLVTGASTDSTGAFQLKKVPWGTYKLSVTFLGYKPLVFDNLVLSKAIPRQRLGTLKLQANSQSLSGVTINGTPPVIENKIDKMVYNAANDVTAQGGVALDVLKKVPQVSVDADGNVELQGNANIRFLINGKPSSIFGSSLTDALSAIPASQIQHIEVITSPGAKYDAQGTGGIINIVMKENKMKGVNGSITAAAGTRMENTSVNLNMRSGNFGMNAFFSGNATLRSKAPNSQDRTAFNAADSTYNHLVQEGYTYLKRHGYEAGLGFDWNLSKKDVLSAGFQYSDFSSVRDGFTNQQEINLDAGKQPLGAVYSQRTSTARNDFHAFDWNLDYKHTLPGKGGDLELLYTASYGTPALQSRQEQTYVGAPAPFSGTSNASTGTDHQHIVSLDYAKPLGEHATLEAGVKGTFQQISNLTDVTVLNAGNGGYVKDPLQSYNLRYNMNVYAGYVSSSFSLFQKFLDVKAGVRVERTEVSISYQDTHIPSYTSFVPSATLSHKLNEQSFVKLSYSHRIERPEYDELNPFLNISDPYNITTGNPLLLPEIADNFELGYNRSFANGGNLYVALMERLDIQDIKPYTTFYPSFKVGDSTYSNVSVTSRANIGNENNAGLIISGSMPLLPDLDLRGNVMVFNRHVVNHLDSSNTTNGLNWRANANLSYKLPQHLIIEAFGNYRSAFNSIQGRAPQFITYTLALKKQIGKSKLDIGLVATNFLRDDVRQVTTIHTPVYDAYSVRELPLRSFGVSVNYRFGKLEFKKEKAHELKDYPGEN</sequence>
<evidence type="ECO:0000259" key="4">
    <source>
        <dbReference type="Pfam" id="PF07715"/>
    </source>
</evidence>
<dbReference type="InterPro" id="IPR012910">
    <property type="entry name" value="Plug_dom"/>
</dbReference>
<dbReference type="AlphaFoldDB" id="A0A2T7BPV7"/>
<keyword evidence="2" id="KW-0472">Membrane</keyword>
<dbReference type="Pfam" id="PF07715">
    <property type="entry name" value="Plug"/>
    <property type="match status" value="1"/>
</dbReference>
<name>A0A2T7BPV7_9BACT</name>
<dbReference type="InterPro" id="IPR041700">
    <property type="entry name" value="OMP_b-brl_3"/>
</dbReference>
<dbReference type="Proteomes" id="UP000244450">
    <property type="component" value="Unassembled WGS sequence"/>
</dbReference>
<dbReference type="InterPro" id="IPR036942">
    <property type="entry name" value="Beta-barrel_TonB_sf"/>
</dbReference>
<feature type="domain" description="TonB-dependent receptor plug" evidence="4">
    <location>
        <begin position="164"/>
        <end position="238"/>
    </location>
</feature>
<dbReference type="Gene3D" id="2.170.130.10">
    <property type="entry name" value="TonB-dependent receptor, plug domain"/>
    <property type="match status" value="1"/>
</dbReference>
<organism evidence="6 7">
    <name type="scientific">Chitinophaga parva</name>
    <dbReference type="NCBI Taxonomy" id="2169414"/>
    <lineage>
        <taxon>Bacteria</taxon>
        <taxon>Pseudomonadati</taxon>
        <taxon>Bacteroidota</taxon>
        <taxon>Chitinophagia</taxon>
        <taxon>Chitinophagales</taxon>
        <taxon>Chitinophagaceae</taxon>
        <taxon>Chitinophaga</taxon>
    </lineage>
</organism>
<gene>
    <name evidence="6" type="ORF">DCC81_09775</name>
</gene>